<dbReference type="Pfam" id="PF00768">
    <property type="entry name" value="Peptidase_S11"/>
    <property type="match status" value="1"/>
</dbReference>
<dbReference type="PRINTS" id="PR00725">
    <property type="entry name" value="DADACBPTASE1"/>
</dbReference>
<dbReference type="InterPro" id="IPR001967">
    <property type="entry name" value="Peptidase_S11_N"/>
</dbReference>
<dbReference type="GO" id="GO:0004180">
    <property type="term" value="F:carboxypeptidase activity"/>
    <property type="evidence" value="ECO:0007669"/>
    <property type="project" value="UniProtKB-KW"/>
</dbReference>
<evidence type="ECO:0000256" key="4">
    <source>
        <dbReference type="ARBA" id="ARBA00012448"/>
    </source>
</evidence>
<dbReference type="InterPro" id="IPR015956">
    <property type="entry name" value="Peniciliin-bd_prot_C_sf"/>
</dbReference>
<dbReference type="Gene3D" id="3.40.710.10">
    <property type="entry name" value="DD-peptidase/beta-lactamase superfamily"/>
    <property type="match status" value="1"/>
</dbReference>
<evidence type="ECO:0000256" key="12">
    <source>
        <dbReference type="ARBA" id="ARBA00034000"/>
    </source>
</evidence>
<dbReference type="InterPro" id="IPR012338">
    <property type="entry name" value="Beta-lactam/transpept-like"/>
</dbReference>
<evidence type="ECO:0000256" key="3">
    <source>
        <dbReference type="ARBA" id="ARBA00007164"/>
    </source>
</evidence>
<dbReference type="SUPFAM" id="SSF56601">
    <property type="entry name" value="beta-lactamase/transpeptidase-like"/>
    <property type="match status" value="1"/>
</dbReference>
<dbReference type="InterPro" id="IPR018044">
    <property type="entry name" value="Peptidase_S11"/>
</dbReference>
<evidence type="ECO:0000256" key="2">
    <source>
        <dbReference type="ARBA" id="ARBA00004752"/>
    </source>
</evidence>
<evidence type="ECO:0000259" key="14">
    <source>
        <dbReference type="SMART" id="SM00936"/>
    </source>
</evidence>
<evidence type="ECO:0000256" key="10">
    <source>
        <dbReference type="ARBA" id="ARBA00022984"/>
    </source>
</evidence>
<keyword evidence="8 15" id="KW-0378">Hydrolase</keyword>
<evidence type="ECO:0000313" key="16">
    <source>
        <dbReference type="Proteomes" id="UP001596143"/>
    </source>
</evidence>
<keyword evidence="10" id="KW-0573">Peptidoglycan synthesis</keyword>
<dbReference type="EC" id="3.4.16.4" evidence="4"/>
<dbReference type="Proteomes" id="UP001596143">
    <property type="component" value="Unassembled WGS sequence"/>
</dbReference>
<keyword evidence="9" id="KW-0133">Cell shape</keyword>
<evidence type="ECO:0000313" key="15">
    <source>
        <dbReference type="EMBL" id="MFC5629027.1"/>
    </source>
</evidence>
<dbReference type="PANTHER" id="PTHR21581">
    <property type="entry name" value="D-ALANYL-D-ALANINE CARBOXYPEPTIDASE"/>
    <property type="match status" value="1"/>
</dbReference>
<organism evidence="15 16">
    <name type="scientific">Aliibacillus thermotolerans</name>
    <dbReference type="NCBI Taxonomy" id="1834418"/>
    <lineage>
        <taxon>Bacteria</taxon>
        <taxon>Bacillati</taxon>
        <taxon>Bacillota</taxon>
        <taxon>Bacilli</taxon>
        <taxon>Bacillales</taxon>
        <taxon>Bacillaceae</taxon>
        <taxon>Aliibacillus</taxon>
    </lineage>
</organism>
<comment type="function">
    <text evidence="1">Removes C-terminal D-alanyl residues from sugar-peptide cell wall precursors.</text>
</comment>
<comment type="caution">
    <text evidence="15">The sequence shown here is derived from an EMBL/GenBank/DDBJ whole genome shotgun (WGS) entry which is preliminary data.</text>
</comment>
<accession>A0ABW0U8B7</accession>
<proteinExistence type="inferred from homology"/>
<comment type="catalytic activity">
    <reaction evidence="12">
        <text>Preferential cleavage: (Ac)2-L-Lys-D-Ala-|-D-Ala. Also transpeptidation of peptidyl-alanyl moieties that are N-acyl substituents of D-alanine.</text>
        <dbReference type="EC" id="3.4.16.4"/>
    </reaction>
</comment>
<dbReference type="InterPro" id="IPR037167">
    <property type="entry name" value="Peptidase_S11_C_sf"/>
</dbReference>
<evidence type="ECO:0000256" key="8">
    <source>
        <dbReference type="ARBA" id="ARBA00022801"/>
    </source>
</evidence>
<evidence type="ECO:0000256" key="11">
    <source>
        <dbReference type="ARBA" id="ARBA00023316"/>
    </source>
</evidence>
<name>A0ABW0U8B7_9BACI</name>
<evidence type="ECO:0000256" key="6">
    <source>
        <dbReference type="ARBA" id="ARBA00022670"/>
    </source>
</evidence>
<keyword evidence="7" id="KW-0732">Signal</keyword>
<dbReference type="Gene3D" id="2.60.410.10">
    <property type="entry name" value="D-Ala-D-Ala carboxypeptidase, C-terminal domain"/>
    <property type="match status" value="1"/>
</dbReference>
<feature type="domain" description="Peptidase S11 D-Ala-D-Ala carboxypeptidase A C-terminal" evidence="14">
    <location>
        <begin position="278"/>
        <end position="369"/>
    </location>
</feature>
<evidence type="ECO:0000256" key="1">
    <source>
        <dbReference type="ARBA" id="ARBA00003217"/>
    </source>
</evidence>
<comment type="similarity">
    <text evidence="3 13">Belongs to the peptidase S11 family.</text>
</comment>
<comment type="pathway">
    <text evidence="2">Cell wall biogenesis; peptidoglycan biosynthesis.</text>
</comment>
<gene>
    <name evidence="15" type="ORF">ACFPTR_09090</name>
</gene>
<dbReference type="PANTHER" id="PTHR21581:SF6">
    <property type="entry name" value="TRAFFICKING PROTEIN PARTICLE COMPLEX SUBUNIT 12"/>
    <property type="match status" value="1"/>
</dbReference>
<sequence length="389" mass="43439">MKQYIMALVAVFLIGNGWMTIASAEEKIPGLQEGTLSAIMIEQKTGKVLYEYEPNKQLPPASMTKIMTMLLVMEALEEGKITLEDKVIASERAASMGGSQIFLEEGEEMTVDELLKGVAIASGNDASVALAEYIEGSVEEFVEKMNERAEALGLKHTTFKNPTGLPEEGHVTTAHDLAVMSQALLEYEDILNYTKIYDDYLRKGKENEFWLVNTNRLVKFYDGVDGLKTGYTKEAKYNLTATAKRGNMRVITVLMGADTPKERNKKTTDMLDFAFQRYEYQMIHEENEVMGEVAIEKGRKTKVPAVLKDTVGIVIPKGKNVENVSSEITWKKDLIAPLKKGTVVGTVTFMDGENKLVEEELVLQEDAAPANWFVLFKRTLSSFMGDLRV</sequence>
<dbReference type="EMBL" id="JBHSPF010000045">
    <property type="protein sequence ID" value="MFC5629027.1"/>
    <property type="molecule type" value="Genomic_DNA"/>
</dbReference>
<protein>
    <recommendedName>
        <fullName evidence="4">serine-type D-Ala-D-Ala carboxypeptidase</fullName>
        <ecNumber evidence="4">3.4.16.4</ecNumber>
    </recommendedName>
</protein>
<reference evidence="16" key="1">
    <citation type="journal article" date="2019" name="Int. J. Syst. Evol. Microbiol.">
        <title>The Global Catalogue of Microorganisms (GCM) 10K type strain sequencing project: providing services to taxonomists for standard genome sequencing and annotation.</title>
        <authorList>
            <consortium name="The Broad Institute Genomics Platform"/>
            <consortium name="The Broad Institute Genome Sequencing Center for Infectious Disease"/>
            <person name="Wu L."/>
            <person name="Ma J."/>
        </authorList>
    </citation>
    <scope>NUCLEOTIDE SEQUENCE [LARGE SCALE GENOMIC DNA]</scope>
    <source>
        <strain evidence="16">CGMCC 1.15790</strain>
    </source>
</reference>
<dbReference type="Pfam" id="PF07943">
    <property type="entry name" value="PBP5_C"/>
    <property type="match status" value="1"/>
</dbReference>
<evidence type="ECO:0000256" key="7">
    <source>
        <dbReference type="ARBA" id="ARBA00022729"/>
    </source>
</evidence>
<dbReference type="InterPro" id="IPR012907">
    <property type="entry name" value="Peptidase_S11_C"/>
</dbReference>
<keyword evidence="16" id="KW-1185">Reference proteome</keyword>
<evidence type="ECO:0000256" key="9">
    <source>
        <dbReference type="ARBA" id="ARBA00022960"/>
    </source>
</evidence>
<dbReference type="SUPFAM" id="SSF69189">
    <property type="entry name" value="Penicillin-binding protein associated domain"/>
    <property type="match status" value="1"/>
</dbReference>
<dbReference type="RefSeq" id="WP_377902094.1">
    <property type="nucleotide sequence ID" value="NZ_JBHSPF010000045.1"/>
</dbReference>
<dbReference type="SMART" id="SM00936">
    <property type="entry name" value="PBP5_C"/>
    <property type="match status" value="1"/>
</dbReference>
<evidence type="ECO:0000256" key="13">
    <source>
        <dbReference type="RuleBase" id="RU004016"/>
    </source>
</evidence>
<keyword evidence="5 15" id="KW-0121">Carboxypeptidase</keyword>
<evidence type="ECO:0000256" key="5">
    <source>
        <dbReference type="ARBA" id="ARBA00022645"/>
    </source>
</evidence>
<keyword evidence="6" id="KW-0645">Protease</keyword>
<keyword evidence="11" id="KW-0961">Cell wall biogenesis/degradation</keyword>